<accession>A0A6M0K2P1</accession>
<dbReference type="GO" id="GO:0008658">
    <property type="term" value="F:penicillin binding"/>
    <property type="evidence" value="ECO:0007669"/>
    <property type="project" value="InterPro"/>
</dbReference>
<dbReference type="Gene3D" id="3.90.1310.10">
    <property type="entry name" value="Penicillin-binding protein 2a (Domain 2)"/>
    <property type="match status" value="1"/>
</dbReference>
<feature type="transmembrane region" description="Helical" evidence="1">
    <location>
        <begin position="51"/>
        <end position="72"/>
    </location>
</feature>
<keyword evidence="1" id="KW-0812">Transmembrane</keyword>
<dbReference type="Proteomes" id="UP000483379">
    <property type="component" value="Unassembled WGS sequence"/>
</dbReference>
<name>A0A6M0K2P1_9GAMM</name>
<dbReference type="PANTHER" id="PTHR30627">
    <property type="entry name" value="PEPTIDOGLYCAN D,D-TRANSPEPTIDASE"/>
    <property type="match status" value="1"/>
</dbReference>
<dbReference type="Pfam" id="PF00905">
    <property type="entry name" value="Transpeptidase"/>
    <property type="match status" value="1"/>
</dbReference>
<feature type="transmembrane region" description="Helical" evidence="1">
    <location>
        <begin position="12"/>
        <end position="30"/>
    </location>
</feature>
<dbReference type="InterPro" id="IPR012338">
    <property type="entry name" value="Beta-lactam/transpept-like"/>
</dbReference>
<feature type="domain" description="Penicillin-binding protein transpeptidase" evidence="2">
    <location>
        <begin position="208"/>
        <end position="516"/>
    </location>
</feature>
<dbReference type="Gene3D" id="3.40.710.10">
    <property type="entry name" value="DD-peptidase/beta-lactamase superfamily"/>
    <property type="match status" value="1"/>
</dbReference>
<dbReference type="RefSeq" id="WP_164454522.1">
    <property type="nucleotide sequence ID" value="NZ_JAAIJQ010000071.1"/>
</dbReference>
<dbReference type="GO" id="GO:0071972">
    <property type="term" value="F:peptidoglycan L,D-transpeptidase activity"/>
    <property type="evidence" value="ECO:0007669"/>
    <property type="project" value="TreeGrafter"/>
</dbReference>
<feature type="domain" description="Penicillin binding protein A dimerisation" evidence="3">
    <location>
        <begin position="102"/>
        <end position="163"/>
    </location>
</feature>
<dbReference type="InterPro" id="IPR036138">
    <property type="entry name" value="PBP_dimer_sf"/>
</dbReference>
<dbReference type="GO" id="GO:0071555">
    <property type="term" value="P:cell wall organization"/>
    <property type="evidence" value="ECO:0007669"/>
    <property type="project" value="TreeGrafter"/>
</dbReference>
<dbReference type="GO" id="GO:0005886">
    <property type="term" value="C:plasma membrane"/>
    <property type="evidence" value="ECO:0007669"/>
    <property type="project" value="TreeGrafter"/>
</dbReference>
<keyword evidence="1" id="KW-0472">Membrane</keyword>
<sequence>MKLPLDPSLWSSVRLVLHVAFFLAVFYLLKELVGLRDLARLRHLPKPKGRFRVALILLGLLFGGLLIYQATWQLTGVYRPQFISFMQLHDRRDFNPAHWIQRGRLLDRNGEALAYTRERNGQVQRVYPDGPVFAPVVGYTQPKFGATGMEAVASVHLNGGEPTSLDDWGELGRQIVARDKRPKGKDLVLTLDAGLQRLAVERLQGRRGAVVLLSPQDGAVRVLASQPAYDPNRIDSSLFLQQDPTAPLLNRATQGLYPPGSTFKIAVAAMALERGFRGTLDCPANGFTTSSGYRRIRDHEYYSARRRGKTWRGYGRIGLAKAFSRSSNVFFAQLGVRYGHDTFYAMTDRMLMNRTLVLHETAYGRFGMRTGELGRIPDSDKYGLAQLSIGQGRLLVTPAYMALMAAAVANQGVAVRPRLIDAAPSAALGRFMSAETARQLSAMMRQVVTQGTARGIDDPRLAIAGKTGTAENPQGDPHSWLVGFAPAERPQLAVAVLVEQGGYGSTVAAPIAHDLLVRAQEIGLIR</sequence>
<evidence type="ECO:0000313" key="5">
    <source>
        <dbReference type="Proteomes" id="UP000483379"/>
    </source>
</evidence>
<dbReference type="PANTHER" id="PTHR30627:SF24">
    <property type="entry name" value="PENICILLIN-BINDING PROTEIN 4B"/>
    <property type="match status" value="1"/>
</dbReference>
<dbReference type="SUPFAM" id="SSF56601">
    <property type="entry name" value="beta-lactamase/transpeptidase-like"/>
    <property type="match status" value="1"/>
</dbReference>
<evidence type="ECO:0000256" key="1">
    <source>
        <dbReference type="SAM" id="Phobius"/>
    </source>
</evidence>
<dbReference type="InterPro" id="IPR054120">
    <property type="entry name" value="PBPA_dimer"/>
</dbReference>
<comment type="caution">
    <text evidence="4">The sequence shown here is derived from an EMBL/GenBank/DDBJ whole genome shotgun (WGS) entry which is preliminary data.</text>
</comment>
<evidence type="ECO:0000259" key="3">
    <source>
        <dbReference type="Pfam" id="PF21922"/>
    </source>
</evidence>
<dbReference type="InterPro" id="IPR050515">
    <property type="entry name" value="Beta-lactam/transpept"/>
</dbReference>
<keyword evidence="5" id="KW-1185">Reference proteome</keyword>
<evidence type="ECO:0000259" key="2">
    <source>
        <dbReference type="Pfam" id="PF00905"/>
    </source>
</evidence>
<organism evidence="4 5">
    <name type="scientific">Thiorhodococcus minor</name>
    <dbReference type="NCBI Taxonomy" id="57489"/>
    <lineage>
        <taxon>Bacteria</taxon>
        <taxon>Pseudomonadati</taxon>
        <taxon>Pseudomonadota</taxon>
        <taxon>Gammaproteobacteria</taxon>
        <taxon>Chromatiales</taxon>
        <taxon>Chromatiaceae</taxon>
        <taxon>Thiorhodococcus</taxon>
    </lineage>
</organism>
<keyword evidence="1" id="KW-1133">Transmembrane helix</keyword>
<dbReference type="AlphaFoldDB" id="A0A6M0K2P1"/>
<proteinExistence type="predicted"/>
<dbReference type="EMBL" id="JAAIJQ010000071">
    <property type="protein sequence ID" value="NEV64026.1"/>
    <property type="molecule type" value="Genomic_DNA"/>
</dbReference>
<dbReference type="InterPro" id="IPR001460">
    <property type="entry name" value="PCN-bd_Tpept"/>
</dbReference>
<evidence type="ECO:0000313" key="4">
    <source>
        <dbReference type="EMBL" id="NEV64026.1"/>
    </source>
</evidence>
<protein>
    <submittedName>
        <fullName evidence="4">Penicillin-binding protein 2</fullName>
    </submittedName>
</protein>
<reference evidence="4 5" key="1">
    <citation type="submission" date="2020-02" db="EMBL/GenBank/DDBJ databases">
        <title>Genome sequences of Thiorhodococcus mannitoliphagus and Thiorhodococcus minor, purple sulfur photosynthetic bacteria in the gammaproteobacterial family, Chromatiaceae.</title>
        <authorList>
            <person name="Aviles F.A."/>
            <person name="Meyer T.E."/>
            <person name="Kyndt J.A."/>
        </authorList>
    </citation>
    <scope>NUCLEOTIDE SEQUENCE [LARGE SCALE GENOMIC DNA]</scope>
    <source>
        <strain evidence="4 5">DSM 11518</strain>
    </source>
</reference>
<gene>
    <name evidence="4" type="ORF">G3446_19415</name>
</gene>
<dbReference type="Pfam" id="PF21922">
    <property type="entry name" value="PBP_dimer_2"/>
    <property type="match status" value="1"/>
</dbReference>
<dbReference type="SUPFAM" id="SSF56519">
    <property type="entry name" value="Penicillin binding protein dimerisation domain"/>
    <property type="match status" value="1"/>
</dbReference>